<dbReference type="InterPro" id="IPR002305">
    <property type="entry name" value="aa-tRNA-synth_Ic"/>
</dbReference>
<evidence type="ECO:0000256" key="7">
    <source>
        <dbReference type="ARBA" id="ARBA00048248"/>
    </source>
</evidence>
<gene>
    <name evidence="8" type="primary">tyrS</name>
    <name evidence="9" type="ordered locus">Aboo_0042</name>
</gene>
<dbReference type="RefSeq" id="WP_008085428.1">
    <property type="nucleotide sequence ID" value="NC_013926.1"/>
</dbReference>
<dbReference type="OrthoDB" id="8389at2157"/>
<dbReference type="GO" id="GO:0005737">
    <property type="term" value="C:cytoplasm"/>
    <property type="evidence" value="ECO:0007669"/>
    <property type="project" value="UniProtKB-SubCell"/>
</dbReference>
<dbReference type="HOGENOM" id="CLU_035267_1_1_2"/>
<dbReference type="InterPro" id="IPR023678">
    <property type="entry name" value="Tyr-tRNA-ligase_4"/>
</dbReference>
<reference evidence="9" key="1">
    <citation type="submission" date="2010-02" db="EMBL/GenBank/DDBJ databases">
        <title>Complete sequence of Aciduliprofundum boonei T469.</title>
        <authorList>
            <consortium name="US DOE Joint Genome Institute"/>
            <person name="Lucas S."/>
            <person name="Copeland A."/>
            <person name="Lapidus A."/>
            <person name="Cheng J.-F."/>
            <person name="Bruce D."/>
            <person name="Goodwin L."/>
            <person name="Pitluck S."/>
            <person name="Saunders E."/>
            <person name="Detter J.C."/>
            <person name="Han C."/>
            <person name="Tapia R."/>
            <person name="Land M."/>
            <person name="Hauser L."/>
            <person name="Kyrpides N."/>
            <person name="Mikhailova N."/>
            <person name="Flores G."/>
            <person name="Reysenbach A.-L."/>
            <person name="Woyke T."/>
        </authorList>
    </citation>
    <scope>NUCLEOTIDE SEQUENCE</scope>
    <source>
        <strain evidence="9">T469</strain>
    </source>
</reference>
<keyword evidence="5 8" id="KW-0648">Protein biosynthesis</keyword>
<dbReference type="Gene3D" id="3.40.50.620">
    <property type="entry name" value="HUPs"/>
    <property type="match status" value="2"/>
</dbReference>
<proteinExistence type="inferred from homology"/>
<dbReference type="AlphaFoldDB" id="B5IFB9"/>
<evidence type="ECO:0000256" key="8">
    <source>
        <dbReference type="HAMAP-Rule" id="MF_02009"/>
    </source>
</evidence>
<dbReference type="Pfam" id="PF00579">
    <property type="entry name" value="tRNA-synt_1b"/>
    <property type="match status" value="1"/>
</dbReference>
<dbReference type="HAMAP" id="MF_02009">
    <property type="entry name" value="Tyr_tRNA_synth_type4"/>
    <property type="match status" value="1"/>
</dbReference>
<dbReference type="NCBIfam" id="NF006330">
    <property type="entry name" value="PRK08560.1"/>
    <property type="match status" value="1"/>
</dbReference>
<comment type="similarity">
    <text evidence="8">Belongs to the class-I aminoacyl-tRNA synthetase family. TyrS type 4 subfamily.</text>
</comment>
<dbReference type="STRING" id="439481.Aboo_0042"/>
<feature type="binding site" evidence="8">
    <location>
        <position position="158"/>
    </location>
    <ligand>
        <name>L-tyrosine</name>
        <dbReference type="ChEBI" id="CHEBI:58315"/>
    </ligand>
</feature>
<evidence type="ECO:0000256" key="3">
    <source>
        <dbReference type="ARBA" id="ARBA00022741"/>
    </source>
</evidence>
<feature type="binding site" evidence="8">
    <location>
        <position position="161"/>
    </location>
    <ligand>
        <name>L-tyrosine</name>
        <dbReference type="ChEBI" id="CHEBI:58315"/>
    </ligand>
</feature>
<evidence type="ECO:0000256" key="1">
    <source>
        <dbReference type="ARBA" id="ARBA00022490"/>
    </source>
</evidence>
<feature type="binding site" evidence="8">
    <location>
        <position position="221"/>
    </location>
    <ligand>
        <name>ATP</name>
        <dbReference type="ChEBI" id="CHEBI:30616"/>
    </ligand>
</feature>
<dbReference type="NCBIfam" id="TIGR00234">
    <property type="entry name" value="tyrS"/>
    <property type="match status" value="1"/>
</dbReference>
<feature type="binding site" evidence="8">
    <location>
        <position position="30"/>
    </location>
    <ligand>
        <name>L-tyrosine</name>
        <dbReference type="ChEBI" id="CHEBI:58315"/>
    </ligand>
</feature>
<dbReference type="EC" id="6.1.1.1" evidence="8"/>
<dbReference type="InterPro" id="IPR014729">
    <property type="entry name" value="Rossmann-like_a/b/a_fold"/>
</dbReference>
<dbReference type="PIRSF" id="PIRSF006588">
    <property type="entry name" value="TyrRS_arch_euk"/>
    <property type="match status" value="1"/>
</dbReference>
<comment type="function">
    <text evidence="8">Catalyzes the attachment of tyrosine to tRNA(Tyr) in a two-step reaction: tyrosine is first activated by ATP to form Tyr-AMP and then transferred to the acceptor end of tRNA(Tyr).</text>
</comment>
<name>B5IFB9_ACIB4</name>
<sequence length="338" mass="38461">MLSWEIMRNVEEVITLEEFENALKGNPKGYVGLEPSGRVHLGTGLIIGNKVKDLMDNGVDMIVFLADWHAMINDKFGGDIEKIRLAGEYMKGVFSALGIRPRYIWADELVSKKEYWEKVIRVAKKTTLKRVKRAMTIMGRKEDEAELDSSKIIYPFMQVSDIFDMELDIALGGMDQRHAHMLARDLADKLGYKKPVAIHTVLLASLKGAGRMDPAEAKMSKSKEGSAIFVEDTEDDIRRKMKKAFCPPEIEGNPVLQIAKHVLFAYYIEKLVIPRPEKWGGDLVINSYEELEKIYGEGELHPMDLKNAVANELIRILKPIRDYIEKNDDIPRALGWIK</sequence>
<dbReference type="Proteomes" id="UP000001400">
    <property type="component" value="Chromosome"/>
</dbReference>
<dbReference type="InterPro" id="IPR050489">
    <property type="entry name" value="Tyr-tRNA_synthase"/>
</dbReference>
<evidence type="ECO:0000313" key="10">
    <source>
        <dbReference type="Proteomes" id="UP000001400"/>
    </source>
</evidence>
<protein>
    <recommendedName>
        <fullName evidence="8">Tyrosine--tRNA ligase</fullName>
        <ecNumber evidence="8">6.1.1.1</ecNumber>
    </recommendedName>
    <alternativeName>
        <fullName evidence="8">Tyrosyl-tRNA synthetase</fullName>
        <shortName evidence="8">TyrRS</shortName>
    </alternativeName>
</protein>
<keyword evidence="10" id="KW-1185">Reference proteome</keyword>
<feature type="short sequence motif" description="'KMSKS' region" evidence="8">
    <location>
        <begin position="218"/>
        <end position="222"/>
    </location>
</feature>
<dbReference type="eggNOG" id="arCOG01886">
    <property type="taxonomic scope" value="Archaea"/>
</dbReference>
<dbReference type="GO" id="GO:0004831">
    <property type="term" value="F:tyrosine-tRNA ligase activity"/>
    <property type="evidence" value="ECO:0007669"/>
    <property type="project" value="UniProtKB-UniRule"/>
</dbReference>
<evidence type="ECO:0000256" key="4">
    <source>
        <dbReference type="ARBA" id="ARBA00022840"/>
    </source>
</evidence>
<keyword evidence="3 8" id="KW-0547">Nucleotide-binding</keyword>
<feature type="binding site" evidence="8">
    <location>
        <position position="154"/>
    </location>
    <ligand>
        <name>L-tyrosine</name>
        <dbReference type="ChEBI" id="CHEBI:58315"/>
    </ligand>
</feature>
<keyword evidence="1 8" id="KW-0963">Cytoplasm</keyword>
<evidence type="ECO:0000313" key="9">
    <source>
        <dbReference type="EMBL" id="ADD07854.1"/>
    </source>
</evidence>
<comment type="subcellular location">
    <subcellularLocation>
        <location evidence="8">Cytoplasm</location>
    </subcellularLocation>
</comment>
<evidence type="ECO:0000256" key="2">
    <source>
        <dbReference type="ARBA" id="ARBA00022598"/>
    </source>
</evidence>
<dbReference type="InterPro" id="IPR023617">
    <property type="entry name" value="Tyr-tRNA-ligase_arc/euk-type"/>
</dbReference>
<dbReference type="EMBL" id="CP001941">
    <property type="protein sequence ID" value="ADD07854.1"/>
    <property type="molecule type" value="Genomic_DNA"/>
</dbReference>
<keyword evidence="6 8" id="KW-0030">Aminoacyl-tRNA synthetase</keyword>
<dbReference type="PANTHER" id="PTHR46264">
    <property type="entry name" value="TYROSINE-TRNA LIGASE"/>
    <property type="match status" value="1"/>
</dbReference>
<evidence type="ECO:0000256" key="6">
    <source>
        <dbReference type="ARBA" id="ARBA00023146"/>
    </source>
</evidence>
<evidence type="ECO:0000256" key="5">
    <source>
        <dbReference type="ARBA" id="ARBA00022917"/>
    </source>
</evidence>
<organism evidence="9 10">
    <name type="scientific">Aciduliprofundum boonei (strain DSM 19572 / T469)</name>
    <dbReference type="NCBI Taxonomy" id="439481"/>
    <lineage>
        <taxon>Archaea</taxon>
        <taxon>Methanobacteriati</taxon>
        <taxon>Thermoplasmatota</taxon>
        <taxon>DHVE2 group</taxon>
        <taxon>Candidatus Aciduliprofundum</taxon>
    </lineage>
</organism>
<dbReference type="GO" id="GO:0005524">
    <property type="term" value="F:ATP binding"/>
    <property type="evidence" value="ECO:0007669"/>
    <property type="project" value="UniProtKB-UniRule"/>
</dbReference>
<dbReference type="GeneID" id="8826977"/>
<feature type="binding site" evidence="8">
    <location>
        <position position="176"/>
    </location>
    <ligand>
        <name>L-tyrosine</name>
        <dbReference type="ChEBI" id="CHEBI:58315"/>
    </ligand>
</feature>
<comment type="subunit">
    <text evidence="8">Homodimer.</text>
</comment>
<comment type="catalytic activity">
    <reaction evidence="7 8">
        <text>tRNA(Tyr) + L-tyrosine + ATP = L-tyrosyl-tRNA(Tyr) + AMP + diphosphate + H(+)</text>
        <dbReference type="Rhea" id="RHEA:10220"/>
        <dbReference type="Rhea" id="RHEA-COMP:9706"/>
        <dbReference type="Rhea" id="RHEA-COMP:9707"/>
        <dbReference type="ChEBI" id="CHEBI:15378"/>
        <dbReference type="ChEBI" id="CHEBI:30616"/>
        <dbReference type="ChEBI" id="CHEBI:33019"/>
        <dbReference type="ChEBI" id="CHEBI:58315"/>
        <dbReference type="ChEBI" id="CHEBI:78442"/>
        <dbReference type="ChEBI" id="CHEBI:78536"/>
        <dbReference type="ChEBI" id="CHEBI:456215"/>
        <dbReference type="EC" id="6.1.1.1"/>
    </reaction>
</comment>
<keyword evidence="4 8" id="KW-0067">ATP-binding</keyword>
<dbReference type="PANTHER" id="PTHR46264:SF4">
    <property type="entry name" value="TYROSINE--TRNA LIGASE, CYTOPLASMIC"/>
    <property type="match status" value="1"/>
</dbReference>
<dbReference type="InterPro" id="IPR002307">
    <property type="entry name" value="Tyr-tRNA-ligase"/>
</dbReference>
<keyword evidence="2 8" id="KW-0436">Ligase</keyword>
<dbReference type="SUPFAM" id="SSF52374">
    <property type="entry name" value="Nucleotidylyl transferase"/>
    <property type="match status" value="1"/>
</dbReference>
<dbReference type="GO" id="GO:0006437">
    <property type="term" value="P:tyrosyl-tRNA aminoacylation"/>
    <property type="evidence" value="ECO:0007669"/>
    <property type="project" value="UniProtKB-UniRule"/>
</dbReference>
<accession>B5IFB9</accession>
<dbReference type="KEGG" id="abi:Aboo_0042"/>